<name>A0A3A5KXV4_9HYPH</name>
<protein>
    <submittedName>
        <fullName evidence="1">DNA-binding protein</fullName>
    </submittedName>
</protein>
<organism evidence="1 2">
    <name type="scientific">Mesorhizobium waimense</name>
    <dbReference type="NCBI Taxonomy" id="1300307"/>
    <lineage>
        <taxon>Bacteria</taxon>
        <taxon>Pseudomonadati</taxon>
        <taxon>Pseudomonadota</taxon>
        <taxon>Alphaproteobacteria</taxon>
        <taxon>Hyphomicrobiales</taxon>
        <taxon>Phyllobacteriaceae</taxon>
        <taxon>Mesorhizobium</taxon>
    </lineage>
</organism>
<dbReference type="InterPro" id="IPR009061">
    <property type="entry name" value="DNA-bd_dom_put_sf"/>
</dbReference>
<dbReference type="InterPro" id="IPR036388">
    <property type="entry name" value="WH-like_DNA-bd_sf"/>
</dbReference>
<dbReference type="RefSeq" id="WP_120016150.1">
    <property type="nucleotide sequence ID" value="NZ_QZWZ01000016.1"/>
</dbReference>
<gene>
    <name evidence="1" type="ORF">D3227_20605</name>
</gene>
<dbReference type="Proteomes" id="UP000272706">
    <property type="component" value="Unassembled WGS sequence"/>
</dbReference>
<evidence type="ECO:0000313" key="2">
    <source>
        <dbReference type="Proteomes" id="UP000272706"/>
    </source>
</evidence>
<proteinExistence type="predicted"/>
<reference evidence="1 2" key="1">
    <citation type="submission" date="2018-09" db="EMBL/GenBank/DDBJ databases">
        <title>Mesorhizobium carmichaelinearum sp. nov. isolated from Carmichaelinea spp. root nodules in New Zealand.</title>
        <authorList>
            <person name="De Meyer S.E."/>
        </authorList>
    </citation>
    <scope>NUCLEOTIDE SEQUENCE [LARGE SCALE GENOMIC DNA]</scope>
    <source>
        <strain evidence="1 2">ICMP19557</strain>
    </source>
</reference>
<keyword evidence="2" id="KW-1185">Reference proteome</keyword>
<sequence length="68" mass="7999">MSLLDEYLDRPALAKELRVSERTLIRWQRLPDGLPYVELGGRILYRVPSVKAWIEALERKPNPRRRAA</sequence>
<dbReference type="SUPFAM" id="SSF46955">
    <property type="entry name" value="Putative DNA-binding domain"/>
    <property type="match status" value="1"/>
</dbReference>
<dbReference type="Gene3D" id="1.10.10.10">
    <property type="entry name" value="Winged helix-like DNA-binding domain superfamily/Winged helix DNA-binding domain"/>
    <property type="match status" value="1"/>
</dbReference>
<dbReference type="AlphaFoldDB" id="A0A3A5KXV4"/>
<dbReference type="GO" id="GO:0003677">
    <property type="term" value="F:DNA binding"/>
    <property type="evidence" value="ECO:0007669"/>
    <property type="project" value="UniProtKB-KW"/>
</dbReference>
<evidence type="ECO:0000313" key="1">
    <source>
        <dbReference type="EMBL" id="RJT36118.1"/>
    </source>
</evidence>
<dbReference type="EMBL" id="QZWZ01000016">
    <property type="protein sequence ID" value="RJT36118.1"/>
    <property type="molecule type" value="Genomic_DNA"/>
</dbReference>
<comment type="caution">
    <text evidence="1">The sequence shown here is derived from an EMBL/GenBank/DDBJ whole genome shotgun (WGS) entry which is preliminary data.</text>
</comment>
<accession>A0A3A5KXV4</accession>
<dbReference type="OrthoDB" id="8100596at2"/>
<keyword evidence="1" id="KW-0238">DNA-binding</keyword>